<dbReference type="InterPro" id="IPR015368">
    <property type="entry name" value="UBA_C_fun"/>
</dbReference>
<dbReference type="SMART" id="SM00212">
    <property type="entry name" value="UBCc"/>
    <property type="match status" value="1"/>
</dbReference>
<dbReference type="AlphaFoldDB" id="A0AAJ0F9M0"/>
<evidence type="ECO:0000313" key="3">
    <source>
        <dbReference type="EMBL" id="KAK1753285.1"/>
    </source>
</evidence>
<evidence type="ECO:0000256" key="1">
    <source>
        <dbReference type="ARBA" id="ARBA00022786"/>
    </source>
</evidence>
<evidence type="ECO:0000313" key="4">
    <source>
        <dbReference type="Proteomes" id="UP001239445"/>
    </source>
</evidence>
<dbReference type="CDD" id="cd14311">
    <property type="entry name" value="UBA_II_E2_UBC1"/>
    <property type="match status" value="1"/>
</dbReference>
<dbReference type="EMBL" id="MU839838">
    <property type="protein sequence ID" value="KAK1753285.1"/>
    <property type="molecule type" value="Genomic_DNA"/>
</dbReference>
<dbReference type="Proteomes" id="UP001239445">
    <property type="component" value="Unassembled WGS sequence"/>
</dbReference>
<dbReference type="SUPFAM" id="SSF54495">
    <property type="entry name" value="UBC-like"/>
    <property type="match status" value="1"/>
</dbReference>
<feature type="domain" description="UBC core" evidence="2">
    <location>
        <begin position="4"/>
        <end position="171"/>
    </location>
</feature>
<gene>
    <name evidence="3" type="ORF">QBC47DRAFT_348834</name>
</gene>
<name>A0AAJ0F9M0_9PEZI</name>
<organism evidence="3 4">
    <name type="scientific">Echria macrotheca</name>
    <dbReference type="NCBI Taxonomy" id="438768"/>
    <lineage>
        <taxon>Eukaryota</taxon>
        <taxon>Fungi</taxon>
        <taxon>Dikarya</taxon>
        <taxon>Ascomycota</taxon>
        <taxon>Pezizomycotina</taxon>
        <taxon>Sordariomycetes</taxon>
        <taxon>Sordariomycetidae</taxon>
        <taxon>Sordariales</taxon>
        <taxon>Schizotheciaceae</taxon>
        <taxon>Echria</taxon>
    </lineage>
</organism>
<dbReference type="InterPro" id="IPR009060">
    <property type="entry name" value="UBA-like_sf"/>
</dbReference>
<dbReference type="Pfam" id="PF00179">
    <property type="entry name" value="UQ_con"/>
    <property type="match status" value="2"/>
</dbReference>
<accession>A0AAJ0F9M0</accession>
<sequence>MTSSRERRVAKELADIQLDRDNSGVLAHPVDSSNLTHLKGTFPGPPDTPYAGGTFTVDIVIPDTYPFKSPIMKFDTRIWHPNVSSVTVSAGLTRGGRQGCSRLPTGAICLDTLGTGWSPVGTIKMALISLRMLLESPNPKDPQDAEVAKMMMEDPQTFARTAHDWAVRYAGAPRKDEVPHNYTATTTVEKKNDDPRRYQGYNRDLVDRFVNMGFDVDAVVDAFNFVGIDRNNGEDYELEEAYMGDITARLLGEQ</sequence>
<dbReference type="InterPro" id="IPR000608">
    <property type="entry name" value="UBC"/>
</dbReference>
<dbReference type="Gene3D" id="3.10.110.10">
    <property type="entry name" value="Ubiquitin Conjugating Enzyme"/>
    <property type="match status" value="1"/>
</dbReference>
<keyword evidence="4" id="KW-1185">Reference proteome</keyword>
<keyword evidence="1" id="KW-0833">Ubl conjugation pathway</keyword>
<evidence type="ECO:0000259" key="2">
    <source>
        <dbReference type="PROSITE" id="PS50127"/>
    </source>
</evidence>
<dbReference type="Pfam" id="PF09288">
    <property type="entry name" value="UBA_3"/>
    <property type="match status" value="1"/>
</dbReference>
<dbReference type="PANTHER" id="PTHR24067">
    <property type="entry name" value="UBIQUITIN-CONJUGATING ENZYME E2"/>
    <property type="match status" value="1"/>
</dbReference>
<reference evidence="3" key="1">
    <citation type="submission" date="2023-06" db="EMBL/GenBank/DDBJ databases">
        <title>Genome-scale phylogeny and comparative genomics of the fungal order Sordariales.</title>
        <authorList>
            <consortium name="Lawrence Berkeley National Laboratory"/>
            <person name="Hensen N."/>
            <person name="Bonometti L."/>
            <person name="Westerberg I."/>
            <person name="Brannstrom I.O."/>
            <person name="Guillou S."/>
            <person name="Cros-Aarteil S."/>
            <person name="Calhoun S."/>
            <person name="Haridas S."/>
            <person name="Kuo A."/>
            <person name="Mondo S."/>
            <person name="Pangilinan J."/>
            <person name="Riley R."/>
            <person name="Labutti K."/>
            <person name="Andreopoulos B."/>
            <person name="Lipzen A."/>
            <person name="Chen C."/>
            <person name="Yanf M."/>
            <person name="Daum C."/>
            <person name="Ng V."/>
            <person name="Clum A."/>
            <person name="Steindorff A."/>
            <person name="Ohm R."/>
            <person name="Martin F."/>
            <person name="Silar P."/>
            <person name="Natvig D."/>
            <person name="Lalanne C."/>
            <person name="Gautier V."/>
            <person name="Ament-Velasquez S.L."/>
            <person name="Kruys A."/>
            <person name="Hutchinson M.I."/>
            <person name="Powell A.J."/>
            <person name="Barry K."/>
            <person name="Miller A.N."/>
            <person name="Grigoriev I.V."/>
            <person name="Debuchy R."/>
            <person name="Gladieux P."/>
            <person name="Thoren M.H."/>
            <person name="Johannesson H."/>
        </authorList>
    </citation>
    <scope>NUCLEOTIDE SEQUENCE</scope>
    <source>
        <strain evidence="3">PSN4</strain>
    </source>
</reference>
<dbReference type="InterPro" id="IPR050113">
    <property type="entry name" value="Ub_conjugating_enzyme"/>
</dbReference>
<dbReference type="PROSITE" id="PS50127">
    <property type="entry name" value="UBC_2"/>
    <property type="match status" value="1"/>
</dbReference>
<protein>
    <submittedName>
        <fullName evidence="3">UBC-like protein</fullName>
    </submittedName>
</protein>
<comment type="caution">
    <text evidence="3">The sequence shown here is derived from an EMBL/GenBank/DDBJ whole genome shotgun (WGS) entry which is preliminary data.</text>
</comment>
<proteinExistence type="predicted"/>
<dbReference type="InterPro" id="IPR016135">
    <property type="entry name" value="UBQ-conjugating_enzyme/RWD"/>
</dbReference>
<dbReference type="CDD" id="cd23800">
    <property type="entry name" value="UBCc_UBE2K"/>
    <property type="match status" value="1"/>
</dbReference>
<dbReference type="SUPFAM" id="SSF46934">
    <property type="entry name" value="UBA-like"/>
    <property type="match status" value="1"/>
</dbReference>